<dbReference type="Gene3D" id="3.40.50.150">
    <property type="entry name" value="Vaccinia Virus protein VP39"/>
    <property type="match status" value="1"/>
</dbReference>
<protein>
    <recommendedName>
        <fullName evidence="3">Methyltransferase type 11 domain-containing protein</fullName>
    </recommendedName>
</protein>
<organism evidence="1 2">
    <name type="scientific">Candidatus Harrisonbacteria bacterium RIFCSPLOWO2_02_FULL_41_13b</name>
    <dbReference type="NCBI Taxonomy" id="1798409"/>
    <lineage>
        <taxon>Bacteria</taxon>
        <taxon>Candidatus Harrisoniibacteriota</taxon>
    </lineage>
</organism>
<sequence>MKYFTVNELRKEGRTEITASLKDYVGRNIQDSFAADLVARYSKQLFTQPLSELKVLDYGVASGAFAEQLSIEGFRDIYGLDIDNYLSEKNSKLVKEFKIIDLNLDSLLWSDNFFQIITAWCVLPHLENPHHCIRETLRILKPGGLFILSIPHLASKVSKNYFLKHEDFARYAPQNNHIAVFTPGVFQNTILRYFERVNMEYLMDIRIFQGFKGKIRKLIFDLSGEIPFFRKYLEKLWGYNQIWVLKKSS</sequence>
<dbReference type="STRING" id="1798409.A3I24_02820"/>
<dbReference type="Proteomes" id="UP000177690">
    <property type="component" value="Unassembled WGS sequence"/>
</dbReference>
<dbReference type="InterPro" id="IPR029063">
    <property type="entry name" value="SAM-dependent_MTases_sf"/>
</dbReference>
<reference evidence="1 2" key="1">
    <citation type="journal article" date="2016" name="Nat. Commun.">
        <title>Thousands of microbial genomes shed light on interconnected biogeochemical processes in an aquifer system.</title>
        <authorList>
            <person name="Anantharaman K."/>
            <person name="Brown C.T."/>
            <person name="Hug L.A."/>
            <person name="Sharon I."/>
            <person name="Castelle C.J."/>
            <person name="Probst A.J."/>
            <person name="Thomas B.C."/>
            <person name="Singh A."/>
            <person name="Wilkins M.J."/>
            <person name="Karaoz U."/>
            <person name="Brodie E.L."/>
            <person name="Williams K.H."/>
            <person name="Hubbard S.S."/>
            <person name="Banfield J.F."/>
        </authorList>
    </citation>
    <scope>NUCLEOTIDE SEQUENCE [LARGE SCALE GENOMIC DNA]</scope>
</reference>
<dbReference type="AlphaFoldDB" id="A0A1G1ZTE4"/>
<evidence type="ECO:0000313" key="1">
    <source>
        <dbReference type="EMBL" id="OGY67087.1"/>
    </source>
</evidence>
<evidence type="ECO:0008006" key="3">
    <source>
        <dbReference type="Google" id="ProtNLM"/>
    </source>
</evidence>
<dbReference type="EMBL" id="MHJL01000030">
    <property type="protein sequence ID" value="OGY67087.1"/>
    <property type="molecule type" value="Genomic_DNA"/>
</dbReference>
<gene>
    <name evidence="1" type="ORF">A3I24_02820</name>
</gene>
<accession>A0A1G1ZTE4</accession>
<comment type="caution">
    <text evidence="1">The sequence shown here is derived from an EMBL/GenBank/DDBJ whole genome shotgun (WGS) entry which is preliminary data.</text>
</comment>
<dbReference type="Pfam" id="PF13489">
    <property type="entry name" value="Methyltransf_23"/>
    <property type="match status" value="1"/>
</dbReference>
<dbReference type="SUPFAM" id="SSF53335">
    <property type="entry name" value="S-adenosyl-L-methionine-dependent methyltransferases"/>
    <property type="match status" value="1"/>
</dbReference>
<proteinExistence type="predicted"/>
<name>A0A1G1ZTE4_9BACT</name>
<dbReference type="CDD" id="cd02440">
    <property type="entry name" value="AdoMet_MTases"/>
    <property type="match status" value="1"/>
</dbReference>
<evidence type="ECO:0000313" key="2">
    <source>
        <dbReference type="Proteomes" id="UP000177690"/>
    </source>
</evidence>